<evidence type="ECO:0000313" key="6">
    <source>
        <dbReference type="EMBL" id="QUH27872.1"/>
    </source>
</evidence>
<dbReference type="Gene3D" id="3.20.20.490">
    <property type="entry name" value="GxGYxYP glycoside hydrolase, C-terminal domain"/>
    <property type="match status" value="1"/>
</dbReference>
<feature type="domain" description="GxGYxYP putative glycoside hydrolase third N-terminal" evidence="5">
    <location>
        <begin position="187"/>
        <end position="275"/>
    </location>
</feature>
<reference evidence="6 7" key="1">
    <citation type="submission" date="2020-07" db="EMBL/GenBank/DDBJ databases">
        <title>Vallitalea guaymasensis genome.</title>
        <authorList>
            <person name="Postec A."/>
        </authorList>
    </citation>
    <scope>NUCLEOTIDE SEQUENCE [LARGE SCALE GENOMIC DNA]</scope>
    <source>
        <strain evidence="6 7">Ra1766G1</strain>
    </source>
</reference>
<keyword evidence="7" id="KW-1185">Reference proteome</keyword>
<dbReference type="InterPro" id="IPR032626">
    <property type="entry name" value="GxGYxYP_N_1st"/>
</dbReference>
<name>A0A8J8M7L1_9FIRM</name>
<organism evidence="6 7">
    <name type="scientific">Vallitalea guaymasensis</name>
    <dbReference type="NCBI Taxonomy" id="1185412"/>
    <lineage>
        <taxon>Bacteria</taxon>
        <taxon>Bacillati</taxon>
        <taxon>Bacillota</taxon>
        <taxon>Clostridia</taxon>
        <taxon>Lachnospirales</taxon>
        <taxon>Vallitaleaceae</taxon>
        <taxon>Vallitalea</taxon>
    </lineage>
</organism>
<dbReference type="AlphaFoldDB" id="A0A8J8M7L1"/>
<feature type="domain" description="GxGYxYP putative glycoside hydrolase second N-terminal" evidence="4">
    <location>
        <begin position="122"/>
        <end position="184"/>
    </location>
</feature>
<proteinExistence type="predicted"/>
<dbReference type="Pfam" id="PF20958">
    <property type="entry name" value="GxGYxYP_N_3rd"/>
    <property type="match status" value="1"/>
</dbReference>
<dbReference type="InterPro" id="IPR013783">
    <property type="entry name" value="Ig-like_fold"/>
</dbReference>
<feature type="signal peptide" evidence="1">
    <location>
        <begin position="1"/>
        <end position="28"/>
    </location>
</feature>
<sequence>MKKKVLSFLLSLCIIFTLTTFNANNVHAYSNGSYYTKPAYTATDLYVIDIQNMTHAERTMIATLQGIVSNKTSSQIYIIDSDPYFTEDAYSKYLNDLVSKKGITYQQVNSAWDLINTFSQYIDGYILYQGGTDSMNAANSLAGVLDAVAVETSIETTAQNNGLTLVQDVTGKNESWVVDNYWNQLNHSIVIEAKEDDEHSTHLRDFAAMNKALVFYDGNSSFRTSIMQKLDPDSVVFGWGDTSGGSEEAFISNSSYNGVMSIPSDWALNLSVLSGFSAGTYSQNTAQATNEENVHYVTFYVSDGDNLQWTLNRGNEDDWWGSQSRGNFALGWTMPPGMIDLSPSVLDWYYESATPNDNFIVGPSGSGFIYPESYPASELDLHTQRLNDYMGKLDMGIVAVIGRNSFNNTSIWDKYTMQSNIDGLFYYEWTSYFGSPYNGDILWSNGKPVISTSMKLADGLSYAYKKDQVVNYLNSQPTDTHSESGYSMIAIDAWNNYDLPATIQYIVDRLDSDVRVVAPDEFVRLIKENINQTAETFKLLTPSNNSSWVSKTNTAFDWEDSVGADSYRIIVDNNSDFSSPEIDVPGITTSNYTSTITLERWTNYYWKVIAVDDNITTQCNDIFTFTTSFF</sequence>
<dbReference type="Gene3D" id="2.60.40.10">
    <property type="entry name" value="Immunoglobulins"/>
    <property type="match status" value="1"/>
</dbReference>
<dbReference type="Proteomes" id="UP000677305">
    <property type="component" value="Chromosome"/>
</dbReference>
<dbReference type="PANTHER" id="PTHR37321">
    <property type="entry name" value="EXPORTED PROTEIN-RELATED"/>
    <property type="match status" value="1"/>
</dbReference>
<feature type="chain" id="PRO_5035329748" evidence="1">
    <location>
        <begin position="29"/>
        <end position="630"/>
    </location>
</feature>
<feature type="domain" description="GxGYxYP putative glycoside hydrolase C-terminal" evidence="2">
    <location>
        <begin position="293"/>
        <end position="527"/>
    </location>
</feature>
<evidence type="ECO:0000313" key="7">
    <source>
        <dbReference type="Proteomes" id="UP000677305"/>
    </source>
</evidence>
<evidence type="ECO:0000259" key="5">
    <source>
        <dbReference type="Pfam" id="PF20958"/>
    </source>
</evidence>
<dbReference type="Pfam" id="PF20957">
    <property type="entry name" value="GxGYxYP_N_2nd"/>
    <property type="match status" value="1"/>
</dbReference>
<dbReference type="Pfam" id="PF14323">
    <property type="entry name" value="GxGYxYP_C"/>
    <property type="match status" value="1"/>
</dbReference>
<dbReference type="InterPro" id="IPR025832">
    <property type="entry name" value="GxGYxYP_C"/>
</dbReference>
<dbReference type="InterPro" id="IPR048310">
    <property type="entry name" value="GxGYxYP_N_2nd"/>
</dbReference>
<evidence type="ECO:0000256" key="1">
    <source>
        <dbReference type="SAM" id="SignalP"/>
    </source>
</evidence>
<dbReference type="Pfam" id="PF16216">
    <property type="entry name" value="GxGYxYP_N"/>
    <property type="match status" value="1"/>
</dbReference>
<evidence type="ECO:0000259" key="3">
    <source>
        <dbReference type="Pfam" id="PF16216"/>
    </source>
</evidence>
<dbReference type="KEGG" id="vgu:HYG85_02655"/>
<dbReference type="RefSeq" id="WP_212692170.1">
    <property type="nucleotide sequence ID" value="NZ_CP058561.1"/>
</dbReference>
<dbReference type="InterPro" id="IPR038410">
    <property type="entry name" value="GxGYxYP_C_sf"/>
</dbReference>
<evidence type="ECO:0000259" key="2">
    <source>
        <dbReference type="Pfam" id="PF14323"/>
    </source>
</evidence>
<protein>
    <submittedName>
        <fullName evidence="6">Uncharacterized protein</fullName>
    </submittedName>
</protein>
<feature type="domain" description="GxGYxYP putative glycoside hydrolase first N-terminal" evidence="3">
    <location>
        <begin position="45"/>
        <end position="120"/>
    </location>
</feature>
<dbReference type="EMBL" id="CP058561">
    <property type="protein sequence ID" value="QUH27872.1"/>
    <property type="molecule type" value="Genomic_DNA"/>
</dbReference>
<gene>
    <name evidence="6" type="ORF">HYG85_02655</name>
</gene>
<accession>A0A8J8M7L1</accession>
<dbReference type="InterPro" id="IPR048309">
    <property type="entry name" value="GxGYxYP_N_3rd"/>
</dbReference>
<evidence type="ECO:0000259" key="4">
    <source>
        <dbReference type="Pfam" id="PF20957"/>
    </source>
</evidence>
<keyword evidence="1" id="KW-0732">Signal</keyword>
<dbReference type="PANTHER" id="PTHR37321:SF1">
    <property type="entry name" value="EXPORTED PROTEIN"/>
    <property type="match status" value="1"/>
</dbReference>